<gene>
    <name evidence="2" type="ORF">GU926_17355</name>
</gene>
<evidence type="ECO:0000313" key="2">
    <source>
        <dbReference type="EMBL" id="QHL89494.1"/>
    </source>
</evidence>
<evidence type="ECO:0000259" key="1">
    <source>
        <dbReference type="Pfam" id="PF00535"/>
    </source>
</evidence>
<keyword evidence="3" id="KW-1185">Reference proteome</keyword>
<dbReference type="PANTHER" id="PTHR43685">
    <property type="entry name" value="GLYCOSYLTRANSFERASE"/>
    <property type="match status" value="1"/>
</dbReference>
<dbReference type="Proteomes" id="UP000464214">
    <property type="component" value="Chromosome"/>
</dbReference>
<dbReference type="GO" id="GO:0016740">
    <property type="term" value="F:transferase activity"/>
    <property type="evidence" value="ECO:0007669"/>
    <property type="project" value="UniProtKB-KW"/>
</dbReference>
<dbReference type="InterPro" id="IPR029044">
    <property type="entry name" value="Nucleotide-diphossugar_trans"/>
</dbReference>
<dbReference type="InterPro" id="IPR050834">
    <property type="entry name" value="Glycosyltransf_2"/>
</dbReference>
<reference evidence="2 3" key="1">
    <citation type="submission" date="2020-01" db="EMBL/GenBank/DDBJ databases">
        <authorList>
            <person name="Kim M."/>
        </authorList>
    </citation>
    <scope>NUCLEOTIDE SEQUENCE [LARGE SCALE GENOMIC DNA]</scope>
    <source>
        <strain evidence="2 3">BT10</strain>
    </source>
</reference>
<name>A0A6P1P4V7_9BACT</name>
<dbReference type="InterPro" id="IPR001173">
    <property type="entry name" value="Glyco_trans_2-like"/>
</dbReference>
<dbReference type="KEGG" id="nib:GU926_17355"/>
<dbReference type="EMBL" id="CP047897">
    <property type="protein sequence ID" value="QHL89494.1"/>
    <property type="molecule type" value="Genomic_DNA"/>
</dbReference>
<proteinExistence type="predicted"/>
<organism evidence="2 3">
    <name type="scientific">Nibribacter ruber</name>
    <dbReference type="NCBI Taxonomy" id="2698458"/>
    <lineage>
        <taxon>Bacteria</taxon>
        <taxon>Pseudomonadati</taxon>
        <taxon>Bacteroidota</taxon>
        <taxon>Cytophagia</taxon>
        <taxon>Cytophagales</taxon>
        <taxon>Hymenobacteraceae</taxon>
        <taxon>Nibribacter</taxon>
    </lineage>
</organism>
<feature type="domain" description="Glycosyltransferase 2-like" evidence="1">
    <location>
        <begin position="2"/>
        <end position="166"/>
    </location>
</feature>
<sequence>MVPVYNCGAFLRETLESVLVQALPEQQMQIEVVDDASRDVDVAQLVAEVGKGRIGYYRQPENVGSLRNFETCLNRAKGHLVHLLHGDDFVAIGYYYQITQLLHQYPEAGAAFCRYRCVNEQGEKVYDKTPELTHPGLLKDWLLKIGKRQHVQYVAMTVRRSVYEQLGGFYGVEYGEDWEMWARIASRYPVAYTPQILAFYREHTHSISGGKFATGQHLRDLATAMTLIQRHLPEKDKAQVLRQSKRYYAKYGLKVARKLWHQVHDQTATLAQMHQSLQLSRSPVFYLLSLRLHAMMLLRRLWK</sequence>
<dbReference type="Pfam" id="PF00535">
    <property type="entry name" value="Glycos_transf_2"/>
    <property type="match status" value="1"/>
</dbReference>
<keyword evidence="2" id="KW-0808">Transferase</keyword>
<accession>A0A6P1P4V7</accession>
<dbReference type="AlphaFoldDB" id="A0A6P1P4V7"/>
<dbReference type="SUPFAM" id="SSF53448">
    <property type="entry name" value="Nucleotide-diphospho-sugar transferases"/>
    <property type="match status" value="1"/>
</dbReference>
<evidence type="ECO:0000313" key="3">
    <source>
        <dbReference type="Proteomes" id="UP000464214"/>
    </source>
</evidence>
<dbReference type="PANTHER" id="PTHR43685:SF2">
    <property type="entry name" value="GLYCOSYLTRANSFERASE 2-LIKE DOMAIN-CONTAINING PROTEIN"/>
    <property type="match status" value="1"/>
</dbReference>
<protein>
    <submittedName>
        <fullName evidence="2">Glycosyltransferase</fullName>
    </submittedName>
</protein>
<dbReference type="Gene3D" id="3.90.550.10">
    <property type="entry name" value="Spore Coat Polysaccharide Biosynthesis Protein SpsA, Chain A"/>
    <property type="match status" value="1"/>
</dbReference>